<feature type="transmembrane region" description="Helical" evidence="7">
    <location>
        <begin position="484"/>
        <end position="505"/>
    </location>
</feature>
<accession>A0A2J6R0N8</accession>
<dbReference type="PANTHER" id="PTHR22950:SF461">
    <property type="entry name" value="AMINO ACID TRANSPORTER TRANSMEMBRANE DOMAIN-CONTAINING PROTEIN"/>
    <property type="match status" value="1"/>
</dbReference>
<evidence type="ECO:0000256" key="3">
    <source>
        <dbReference type="ARBA" id="ARBA00022692"/>
    </source>
</evidence>
<name>A0A2J6R0N8_HYAVF</name>
<dbReference type="EMBL" id="KZ613960">
    <property type="protein sequence ID" value="PMD32092.1"/>
    <property type="molecule type" value="Genomic_DNA"/>
</dbReference>
<feature type="transmembrane region" description="Helical" evidence="7">
    <location>
        <begin position="140"/>
        <end position="161"/>
    </location>
</feature>
<keyword evidence="4 7" id="KW-1133">Transmembrane helix</keyword>
<evidence type="ECO:0000256" key="6">
    <source>
        <dbReference type="SAM" id="MobiDB-lite"/>
    </source>
</evidence>
<feature type="region of interest" description="Disordered" evidence="6">
    <location>
        <begin position="1"/>
        <end position="28"/>
    </location>
</feature>
<evidence type="ECO:0000313" key="10">
    <source>
        <dbReference type="Proteomes" id="UP000235786"/>
    </source>
</evidence>
<keyword evidence="5 7" id="KW-0472">Membrane</keyword>
<proteinExistence type="inferred from homology"/>
<reference evidence="9 10" key="1">
    <citation type="submission" date="2016-04" db="EMBL/GenBank/DDBJ databases">
        <title>A degradative enzymes factory behind the ericoid mycorrhizal symbiosis.</title>
        <authorList>
            <consortium name="DOE Joint Genome Institute"/>
            <person name="Martino E."/>
            <person name="Morin E."/>
            <person name="Grelet G."/>
            <person name="Kuo A."/>
            <person name="Kohler A."/>
            <person name="Daghino S."/>
            <person name="Barry K."/>
            <person name="Choi C."/>
            <person name="Cichocki N."/>
            <person name="Clum A."/>
            <person name="Copeland A."/>
            <person name="Hainaut M."/>
            <person name="Haridas S."/>
            <person name="Labutti K."/>
            <person name="Lindquist E."/>
            <person name="Lipzen A."/>
            <person name="Khouja H.-R."/>
            <person name="Murat C."/>
            <person name="Ohm R."/>
            <person name="Olson A."/>
            <person name="Spatafora J."/>
            <person name="Veneault-Fourrey C."/>
            <person name="Henrissat B."/>
            <person name="Grigoriev I."/>
            <person name="Martin F."/>
            <person name="Perotto S."/>
        </authorList>
    </citation>
    <scope>NUCLEOTIDE SEQUENCE [LARGE SCALE GENOMIC DNA]</scope>
    <source>
        <strain evidence="9 10">F</strain>
    </source>
</reference>
<dbReference type="Proteomes" id="UP000235786">
    <property type="component" value="Unassembled WGS sequence"/>
</dbReference>
<feature type="transmembrane region" description="Helical" evidence="7">
    <location>
        <begin position="173"/>
        <end position="194"/>
    </location>
</feature>
<evidence type="ECO:0000259" key="8">
    <source>
        <dbReference type="Pfam" id="PF01490"/>
    </source>
</evidence>
<evidence type="ECO:0000256" key="4">
    <source>
        <dbReference type="ARBA" id="ARBA00022989"/>
    </source>
</evidence>
<sequence length="590" mass="64576">MASPANLALDGGDPRLAGGLGVTNSPPQMIRRLHDPSVSFEEYLHYARESRAWEASTANAELTSLEGSTLKRHFRLGRKKKDIIHGPTPQASEIVQAPASEKDSMNKESPKNGSVTGVLVPELTDDEWSTAARAARTATWGAVFFLLTTDILGPFSVPWAIAQTGFGPGWALYTLFGIFAGYSGWQIWVMYIHLDSDRHPCKSYGDIAYRIFGPWARYCVNVLQSLQLLFIVSGVVLSSGQSIAQISKNSICYIICIFIYTIAGMFVGQVRTLQKFGWLANLAVWLNLLIMFIVMGVAAHSSPNYQAALASYSIPEGPVLTYAGTPPGTTFVTALNGLNQAIYSYGGSMMYCEFMYEMRKPTDFWKGLICAQAVIYTCYVTFGMVVYSFQGQFAFNPAMQGLSPYNWQTGVNIMFLFSGLIAACLYSNIGIKVMYVNVLQELLHAPPLTTKKGKWLWIGLVPVYWSVAFIICAAIPQFSYISGLVGAVCILQFTYTFPPILMLGFEIKRGAILPSEVFNTATGTFTREDGGVKRWTRGFMRKWGVNAFNVFFALGAATTAVLGLYSSVVSLIAGFEGTTVATSFGCAAPV</sequence>
<dbReference type="InterPro" id="IPR013057">
    <property type="entry name" value="AA_transpt_TM"/>
</dbReference>
<feature type="transmembrane region" description="Helical" evidence="7">
    <location>
        <begin position="455"/>
        <end position="478"/>
    </location>
</feature>
<organism evidence="9 10">
    <name type="scientific">Hyaloscypha variabilis (strain UAMH 11265 / GT02V1 / F)</name>
    <name type="common">Meliniomyces variabilis</name>
    <dbReference type="NCBI Taxonomy" id="1149755"/>
    <lineage>
        <taxon>Eukaryota</taxon>
        <taxon>Fungi</taxon>
        <taxon>Dikarya</taxon>
        <taxon>Ascomycota</taxon>
        <taxon>Pezizomycotina</taxon>
        <taxon>Leotiomycetes</taxon>
        <taxon>Helotiales</taxon>
        <taxon>Hyaloscyphaceae</taxon>
        <taxon>Hyaloscypha</taxon>
        <taxon>Hyaloscypha variabilis</taxon>
    </lineage>
</organism>
<keyword evidence="10" id="KW-1185">Reference proteome</keyword>
<dbReference type="STRING" id="1149755.A0A2J6R0N8"/>
<comment type="similarity">
    <text evidence="2">Belongs to the amino acid/polyamine transporter 2 family.</text>
</comment>
<evidence type="ECO:0000313" key="9">
    <source>
        <dbReference type="EMBL" id="PMD32092.1"/>
    </source>
</evidence>
<dbReference type="Pfam" id="PF01490">
    <property type="entry name" value="Aa_trans"/>
    <property type="match status" value="1"/>
</dbReference>
<evidence type="ECO:0000256" key="2">
    <source>
        <dbReference type="ARBA" id="ARBA00008066"/>
    </source>
</evidence>
<dbReference type="GO" id="GO:0015179">
    <property type="term" value="F:L-amino acid transmembrane transporter activity"/>
    <property type="evidence" value="ECO:0007669"/>
    <property type="project" value="TreeGrafter"/>
</dbReference>
<comment type="subcellular location">
    <subcellularLocation>
        <location evidence="1">Membrane</location>
        <topology evidence="1">Multi-pass membrane protein</topology>
    </subcellularLocation>
</comment>
<dbReference type="AlphaFoldDB" id="A0A2J6R0N8"/>
<feature type="transmembrane region" description="Helical" evidence="7">
    <location>
        <begin position="276"/>
        <end position="299"/>
    </location>
</feature>
<gene>
    <name evidence="9" type="ORF">L207DRAFT_471471</name>
</gene>
<protein>
    <recommendedName>
        <fullName evidence="8">Amino acid transporter transmembrane domain-containing protein</fullName>
    </recommendedName>
</protein>
<feature type="domain" description="Amino acid transporter transmembrane" evidence="8">
    <location>
        <begin position="137"/>
        <end position="502"/>
    </location>
</feature>
<dbReference type="GO" id="GO:0016020">
    <property type="term" value="C:membrane"/>
    <property type="evidence" value="ECO:0007669"/>
    <property type="project" value="UniProtKB-SubCell"/>
</dbReference>
<keyword evidence="3 7" id="KW-0812">Transmembrane</keyword>
<evidence type="ECO:0000256" key="7">
    <source>
        <dbReference type="SAM" id="Phobius"/>
    </source>
</evidence>
<dbReference type="PANTHER" id="PTHR22950">
    <property type="entry name" value="AMINO ACID TRANSPORTER"/>
    <property type="match status" value="1"/>
</dbReference>
<feature type="transmembrane region" description="Helical" evidence="7">
    <location>
        <begin position="364"/>
        <end position="389"/>
    </location>
</feature>
<feature type="transmembrane region" description="Helical" evidence="7">
    <location>
        <begin position="409"/>
        <end position="435"/>
    </location>
</feature>
<feature type="region of interest" description="Disordered" evidence="6">
    <location>
        <begin position="85"/>
        <end position="116"/>
    </location>
</feature>
<dbReference type="OrthoDB" id="40134at2759"/>
<feature type="transmembrane region" description="Helical" evidence="7">
    <location>
        <begin position="214"/>
        <end position="238"/>
    </location>
</feature>
<feature type="transmembrane region" description="Helical" evidence="7">
    <location>
        <begin position="250"/>
        <end position="270"/>
    </location>
</feature>
<feature type="compositionally biased region" description="Basic and acidic residues" evidence="6">
    <location>
        <begin position="100"/>
        <end position="110"/>
    </location>
</feature>
<evidence type="ECO:0000256" key="1">
    <source>
        <dbReference type="ARBA" id="ARBA00004141"/>
    </source>
</evidence>
<feature type="transmembrane region" description="Helical" evidence="7">
    <location>
        <begin position="543"/>
        <end position="565"/>
    </location>
</feature>
<evidence type="ECO:0000256" key="5">
    <source>
        <dbReference type="ARBA" id="ARBA00023136"/>
    </source>
</evidence>